<dbReference type="Proteomes" id="UP000215506">
    <property type="component" value="Unassembled WGS sequence"/>
</dbReference>
<evidence type="ECO:0000256" key="4">
    <source>
        <dbReference type="ARBA" id="ARBA00023136"/>
    </source>
</evidence>
<evidence type="ECO:0000313" key="6">
    <source>
        <dbReference type="EMBL" id="OXR42045.1"/>
    </source>
</evidence>
<evidence type="ECO:0000256" key="3">
    <source>
        <dbReference type="ARBA" id="ARBA00022989"/>
    </source>
</evidence>
<sequence>MLIRRLARPLLASVFVVDGVDTLMHPEPRAQAATTLVSHGEQRLPDSVSAKLPSDPAKIVRINAVVRVGAGTLLALNRAPRLSSLALAVTVIPATVTEQDFWNESDAQQRAAKRTAFLKDVGLLGGLLIAAADTEGKPSLGWRGRRAARKAAAALPFTATTADTVRDRLQQQAVRGRELASVAADKGADLASVAQSRGAELASVAQSRGGELAEAAREHGTEWAELARDRGAEWAGAALDHRGEWAELAKRRGADLAEAAREHGSDWAEIAKRKSAELADTAGDHRGDWAELAKHRSTEWAEAAREHGGEWAEVAKQRGSIFARQARKRAEKAAEAARERAEKAADTARERLAEARNGK</sequence>
<gene>
    <name evidence="6" type="ORF">B7C42_06029</name>
</gene>
<comment type="caution">
    <text evidence="6">The sequence shown here is derived from an EMBL/GenBank/DDBJ whole genome shotgun (WGS) entry which is preliminary data.</text>
</comment>
<accession>A0A231GZN0</accession>
<keyword evidence="2" id="KW-0812">Transmembrane</keyword>
<reference evidence="6 7" key="1">
    <citation type="submission" date="2017-07" db="EMBL/GenBank/DDBJ databases">
        <title>First draft Genome Sequence of Nocardia cerradoensis isolated from human infection.</title>
        <authorList>
            <person name="Carrasco G."/>
        </authorList>
    </citation>
    <scope>NUCLEOTIDE SEQUENCE [LARGE SCALE GENOMIC DNA]</scope>
    <source>
        <strain evidence="6 7">CNM20130759</strain>
    </source>
</reference>
<keyword evidence="4" id="KW-0472">Membrane</keyword>
<dbReference type="Pfam" id="PF07681">
    <property type="entry name" value="DoxX"/>
    <property type="match status" value="1"/>
</dbReference>
<keyword evidence="3" id="KW-1133">Transmembrane helix</keyword>
<evidence type="ECO:0000313" key="7">
    <source>
        <dbReference type="Proteomes" id="UP000215506"/>
    </source>
</evidence>
<organism evidence="6 7">
    <name type="scientific">Nocardia cerradoensis</name>
    <dbReference type="NCBI Taxonomy" id="85688"/>
    <lineage>
        <taxon>Bacteria</taxon>
        <taxon>Bacillati</taxon>
        <taxon>Actinomycetota</taxon>
        <taxon>Actinomycetes</taxon>
        <taxon>Mycobacteriales</taxon>
        <taxon>Nocardiaceae</taxon>
        <taxon>Nocardia</taxon>
    </lineage>
</organism>
<evidence type="ECO:0000256" key="2">
    <source>
        <dbReference type="ARBA" id="ARBA00022692"/>
    </source>
</evidence>
<keyword evidence="7" id="KW-1185">Reference proteome</keyword>
<dbReference type="GO" id="GO:0016020">
    <property type="term" value="C:membrane"/>
    <property type="evidence" value="ECO:0007669"/>
    <property type="project" value="UniProtKB-SubCell"/>
</dbReference>
<feature type="region of interest" description="Disordered" evidence="5">
    <location>
        <begin position="332"/>
        <end position="359"/>
    </location>
</feature>
<protein>
    <recommendedName>
        <fullName evidence="8">DoxX family protein</fullName>
    </recommendedName>
</protein>
<dbReference type="AlphaFoldDB" id="A0A231GZN0"/>
<evidence type="ECO:0000256" key="1">
    <source>
        <dbReference type="ARBA" id="ARBA00004141"/>
    </source>
</evidence>
<dbReference type="EMBL" id="NGAF01000016">
    <property type="protein sequence ID" value="OXR42045.1"/>
    <property type="molecule type" value="Genomic_DNA"/>
</dbReference>
<name>A0A231GZN0_9NOCA</name>
<dbReference type="RefSeq" id="WP_094027317.1">
    <property type="nucleotide sequence ID" value="NZ_NGAF01000016.1"/>
</dbReference>
<comment type="subcellular location">
    <subcellularLocation>
        <location evidence="1">Membrane</location>
        <topology evidence="1">Multi-pass membrane protein</topology>
    </subcellularLocation>
</comment>
<evidence type="ECO:0000256" key="5">
    <source>
        <dbReference type="SAM" id="MobiDB-lite"/>
    </source>
</evidence>
<proteinExistence type="predicted"/>
<evidence type="ECO:0008006" key="8">
    <source>
        <dbReference type="Google" id="ProtNLM"/>
    </source>
</evidence>
<dbReference type="InterPro" id="IPR032808">
    <property type="entry name" value="DoxX"/>
</dbReference>